<dbReference type="GO" id="GO:0005829">
    <property type="term" value="C:cytosol"/>
    <property type="evidence" value="ECO:0007669"/>
    <property type="project" value="UniProtKB-ARBA"/>
</dbReference>
<dbReference type="InterPro" id="IPR020094">
    <property type="entry name" value="TruA/RsuA/RluB/E/F_N"/>
</dbReference>
<dbReference type="GO" id="GO:0000455">
    <property type="term" value="P:enzyme-directed rRNA pseudouridine synthesis"/>
    <property type="evidence" value="ECO:0007669"/>
    <property type="project" value="UniProtKB-ARBA"/>
</dbReference>
<dbReference type="SMART" id="SM00363">
    <property type="entry name" value="S4"/>
    <property type="match status" value="1"/>
</dbReference>
<dbReference type="EMBL" id="CP071250">
    <property type="protein sequence ID" value="UUF09611.1"/>
    <property type="molecule type" value="Genomic_DNA"/>
</dbReference>
<evidence type="ECO:0000313" key="10">
    <source>
        <dbReference type="Proteomes" id="UP001058072"/>
    </source>
</evidence>
<dbReference type="SUPFAM" id="SSF55120">
    <property type="entry name" value="Pseudouridine synthase"/>
    <property type="match status" value="1"/>
</dbReference>
<protein>
    <recommendedName>
        <fullName evidence="5">Pseudouridine synthase</fullName>
        <ecNumber evidence="5">5.4.99.-</ecNumber>
    </recommendedName>
</protein>
<dbReference type="EC" id="5.4.99.-" evidence="5"/>
<evidence type="ECO:0000259" key="6">
    <source>
        <dbReference type="SMART" id="SM00363"/>
    </source>
</evidence>
<dbReference type="Gene3D" id="3.10.290.10">
    <property type="entry name" value="RNA-binding S4 domain"/>
    <property type="match status" value="1"/>
</dbReference>
<dbReference type="Gene3D" id="3.30.70.1560">
    <property type="entry name" value="Alpha-L RNA-binding motif"/>
    <property type="match status" value="1"/>
</dbReference>
<dbReference type="PROSITE" id="PS01149">
    <property type="entry name" value="PSI_RSU"/>
    <property type="match status" value="1"/>
</dbReference>
<dbReference type="CDD" id="cd02553">
    <property type="entry name" value="PseudoU_synth_RsuA"/>
    <property type="match status" value="1"/>
</dbReference>
<evidence type="ECO:0000313" key="8">
    <source>
        <dbReference type="EMBL" id="UUF09611.1"/>
    </source>
</evidence>
<dbReference type="AlphaFoldDB" id="A0A9Q9FH55"/>
<dbReference type="InterPro" id="IPR006145">
    <property type="entry name" value="PsdUridine_synth_RsuA/RluA"/>
</dbReference>
<accession>A0A9Q9FH55</accession>
<evidence type="ECO:0000256" key="1">
    <source>
        <dbReference type="ARBA" id="ARBA00008348"/>
    </source>
</evidence>
<dbReference type="Proteomes" id="UP001058016">
    <property type="component" value="Chromosome"/>
</dbReference>
<dbReference type="SUPFAM" id="SSF55174">
    <property type="entry name" value="Alpha-L RNA-binding motif"/>
    <property type="match status" value="1"/>
</dbReference>
<dbReference type="EMBL" id="CP071249">
    <property type="protein sequence ID" value="UUF06053.1"/>
    <property type="molecule type" value="Genomic_DNA"/>
</dbReference>
<evidence type="ECO:0000313" key="7">
    <source>
        <dbReference type="EMBL" id="UUF06053.1"/>
    </source>
</evidence>
<dbReference type="PANTHER" id="PTHR47683">
    <property type="entry name" value="PSEUDOURIDINE SYNTHASE FAMILY PROTEIN-RELATED"/>
    <property type="match status" value="1"/>
</dbReference>
<comment type="similarity">
    <text evidence="1 5">Belongs to the pseudouridine synthase RsuA family.</text>
</comment>
<dbReference type="Pfam" id="PF00849">
    <property type="entry name" value="PseudoU_synth_2"/>
    <property type="match status" value="1"/>
</dbReference>
<dbReference type="Gene3D" id="3.30.70.580">
    <property type="entry name" value="Pseudouridine synthase I, catalytic domain, N-terminal subdomain"/>
    <property type="match status" value="1"/>
</dbReference>
<dbReference type="Pfam" id="PF01479">
    <property type="entry name" value="S4"/>
    <property type="match status" value="1"/>
</dbReference>
<reference evidence="8 9" key="1">
    <citation type="submission" date="2021-03" db="EMBL/GenBank/DDBJ databases">
        <title>Comparative Genomics and Metabolomics in the genus Turicibacter.</title>
        <authorList>
            <person name="Maki J."/>
            <person name="Looft T."/>
        </authorList>
    </citation>
    <scope>NUCLEOTIDE SEQUENCE</scope>
    <source>
        <strain evidence="8">ISU324</strain>
        <strain evidence="7 9">MMM721</strain>
    </source>
</reference>
<feature type="domain" description="RNA-binding S4" evidence="6">
    <location>
        <begin position="1"/>
        <end position="59"/>
    </location>
</feature>
<dbReference type="Proteomes" id="UP001058072">
    <property type="component" value="Chromosome"/>
</dbReference>
<dbReference type="PANTHER" id="PTHR47683:SF4">
    <property type="entry name" value="PSEUDOURIDINE SYNTHASE"/>
    <property type="match status" value="1"/>
</dbReference>
<dbReference type="GO" id="GO:0120159">
    <property type="term" value="F:rRNA pseudouridine synthase activity"/>
    <property type="evidence" value="ECO:0007669"/>
    <property type="project" value="UniProtKB-ARBA"/>
</dbReference>
<dbReference type="InterPro" id="IPR018496">
    <property type="entry name" value="PsdUridine_synth_RsuA/RluB_CS"/>
</dbReference>
<keyword evidence="3 5" id="KW-0413">Isomerase</keyword>
<dbReference type="InterPro" id="IPR000748">
    <property type="entry name" value="PsdUridine_synth_RsuA/RluB/E/F"/>
</dbReference>
<gene>
    <name evidence="7" type="ORF">J0J69_00200</name>
    <name evidence="8" type="ORF">J0J70_06640</name>
</gene>
<name>A0A9Q9FH55_9FIRM</name>
<dbReference type="InterPro" id="IPR020103">
    <property type="entry name" value="PsdUridine_synth_cat_dom_sf"/>
</dbReference>
<evidence type="ECO:0000256" key="3">
    <source>
        <dbReference type="ARBA" id="ARBA00023235"/>
    </source>
</evidence>
<dbReference type="NCBIfam" id="TIGR00093">
    <property type="entry name" value="pseudouridine synthase"/>
    <property type="match status" value="1"/>
</dbReference>
<evidence type="ECO:0000256" key="5">
    <source>
        <dbReference type="RuleBase" id="RU003887"/>
    </source>
</evidence>
<dbReference type="InterPro" id="IPR042092">
    <property type="entry name" value="PsdUridine_s_RsuA/RluB/E/F_cat"/>
</dbReference>
<dbReference type="FunFam" id="3.30.70.1560:FF:000001">
    <property type="entry name" value="Pseudouridine synthase"/>
    <property type="match status" value="1"/>
</dbReference>
<dbReference type="InterPro" id="IPR036986">
    <property type="entry name" value="S4_RNA-bd_sf"/>
</dbReference>
<evidence type="ECO:0000256" key="2">
    <source>
        <dbReference type="ARBA" id="ARBA00022884"/>
    </source>
</evidence>
<keyword evidence="9" id="KW-1185">Reference proteome</keyword>
<dbReference type="InterPro" id="IPR002942">
    <property type="entry name" value="S4_RNA-bd"/>
</dbReference>
<proteinExistence type="inferred from homology"/>
<organism evidence="8 10">
    <name type="scientific">Turicibacter bilis</name>
    <dbReference type="NCBI Taxonomy" id="2735723"/>
    <lineage>
        <taxon>Bacteria</taxon>
        <taxon>Bacillati</taxon>
        <taxon>Bacillota</taxon>
        <taxon>Erysipelotrichia</taxon>
        <taxon>Erysipelotrichales</taxon>
        <taxon>Turicibacteraceae</taxon>
        <taxon>Turicibacter</taxon>
    </lineage>
</organism>
<evidence type="ECO:0000313" key="9">
    <source>
        <dbReference type="Proteomes" id="UP001058016"/>
    </source>
</evidence>
<dbReference type="PROSITE" id="PS50889">
    <property type="entry name" value="S4"/>
    <property type="match status" value="1"/>
</dbReference>
<dbReference type="GO" id="GO:0003723">
    <property type="term" value="F:RNA binding"/>
    <property type="evidence" value="ECO:0007669"/>
    <property type="project" value="UniProtKB-KW"/>
</dbReference>
<dbReference type="InterPro" id="IPR050343">
    <property type="entry name" value="RsuA_PseudoU_synthase"/>
</dbReference>
<sequence length="244" mass="27415">MRLDKLLAHTGYGTRTEVKKLLKSKVVKVDGVIAKDAKQKVDLSKQVVTVFDEVVEYREFVYLMMNKPQNCLSATRDRDYRTVIDLLDDYYLMFDVAPAGRLDRDTEGLVLLTNDGKLAHEIISPKKDVFKRYVAHVTGELTETSINQLEAGVEILDGNNDAFMTKPAKVKVLGPVDDLTAVEICITEGKFHQVKRMFASVGCKVVYLKRLAIGALELDESLALGEYRELTDKELDCLKAEATH</sequence>
<evidence type="ECO:0000256" key="4">
    <source>
        <dbReference type="PROSITE-ProRule" id="PRU00182"/>
    </source>
</evidence>
<dbReference type="RefSeq" id="WP_055243583.1">
    <property type="nucleotide sequence ID" value="NZ_CP071249.1"/>
</dbReference>
<keyword evidence="2 4" id="KW-0694">RNA-binding</keyword>